<gene>
    <name evidence="7" type="ORF">PROQFM164_S01g000781</name>
</gene>
<feature type="region of interest" description="Disordered" evidence="5">
    <location>
        <begin position="475"/>
        <end position="518"/>
    </location>
</feature>
<keyword evidence="1" id="KW-0805">Transcription regulation</keyword>
<feature type="region of interest" description="Disordered" evidence="5">
    <location>
        <begin position="263"/>
        <end position="334"/>
    </location>
</feature>
<feature type="domain" description="Zn(2)-C6 fungal-type" evidence="6">
    <location>
        <begin position="182"/>
        <end position="212"/>
    </location>
</feature>
<organism evidence="7 8">
    <name type="scientific">Penicillium roqueforti (strain FM164)</name>
    <dbReference type="NCBI Taxonomy" id="1365484"/>
    <lineage>
        <taxon>Eukaryota</taxon>
        <taxon>Fungi</taxon>
        <taxon>Dikarya</taxon>
        <taxon>Ascomycota</taxon>
        <taxon>Pezizomycotina</taxon>
        <taxon>Eurotiomycetes</taxon>
        <taxon>Eurotiomycetidae</taxon>
        <taxon>Eurotiales</taxon>
        <taxon>Aspergillaceae</taxon>
        <taxon>Penicillium</taxon>
    </lineage>
</organism>
<dbReference type="EMBL" id="HG792015">
    <property type="protein sequence ID" value="CDM26972.1"/>
    <property type="molecule type" value="Genomic_DNA"/>
</dbReference>
<dbReference type="AlphaFoldDB" id="W6QB95"/>
<evidence type="ECO:0000256" key="4">
    <source>
        <dbReference type="ARBA" id="ARBA00023242"/>
    </source>
</evidence>
<reference evidence="7" key="1">
    <citation type="journal article" date="2014" name="Nat. Commun.">
        <title>Multiple recent horizontal transfers of a large genomic region in cheese making fungi.</title>
        <authorList>
            <person name="Cheeseman K."/>
            <person name="Ropars J."/>
            <person name="Renault P."/>
            <person name="Dupont J."/>
            <person name="Gouzy J."/>
            <person name="Branca A."/>
            <person name="Abraham A.L."/>
            <person name="Ceppi M."/>
            <person name="Conseiller E."/>
            <person name="Debuchy R."/>
            <person name="Malagnac F."/>
            <person name="Goarin A."/>
            <person name="Silar P."/>
            <person name="Lacoste S."/>
            <person name="Sallet E."/>
            <person name="Bensimon A."/>
            <person name="Giraud T."/>
            <person name="Brygoo Y."/>
        </authorList>
    </citation>
    <scope>NUCLEOTIDE SEQUENCE [LARGE SCALE GENOMIC DNA]</scope>
    <source>
        <strain evidence="7">FM164</strain>
    </source>
</reference>
<feature type="region of interest" description="Disordered" evidence="5">
    <location>
        <begin position="1"/>
        <end position="137"/>
    </location>
</feature>
<dbReference type="GO" id="GO:0008270">
    <property type="term" value="F:zinc ion binding"/>
    <property type="evidence" value="ECO:0007669"/>
    <property type="project" value="InterPro"/>
</dbReference>
<keyword evidence="4" id="KW-0539">Nucleus</keyword>
<dbReference type="SMART" id="SM00066">
    <property type="entry name" value="GAL4"/>
    <property type="match status" value="1"/>
</dbReference>
<dbReference type="OMA" id="RDKGTEC"/>
<evidence type="ECO:0000256" key="1">
    <source>
        <dbReference type="ARBA" id="ARBA00023015"/>
    </source>
</evidence>
<feature type="compositionally biased region" description="Low complexity" evidence="5">
    <location>
        <begin position="1048"/>
        <end position="1064"/>
    </location>
</feature>
<evidence type="ECO:0000259" key="6">
    <source>
        <dbReference type="PROSITE" id="PS50048"/>
    </source>
</evidence>
<keyword evidence="8" id="KW-1185">Reference proteome</keyword>
<evidence type="ECO:0000256" key="5">
    <source>
        <dbReference type="SAM" id="MobiDB-lite"/>
    </source>
</evidence>
<evidence type="ECO:0000313" key="8">
    <source>
        <dbReference type="Proteomes" id="UP000030686"/>
    </source>
</evidence>
<keyword evidence="2 7" id="KW-0238">DNA-binding</keyword>
<dbReference type="PANTHER" id="PTHR47785:SF4">
    <property type="entry name" value="ZN(II)2CYS6 TRANSCRIPTION FACTOR (EUROFUNG)"/>
    <property type="match status" value="1"/>
</dbReference>
<dbReference type="CDD" id="cd00067">
    <property type="entry name" value="GAL4"/>
    <property type="match status" value="1"/>
</dbReference>
<dbReference type="SUPFAM" id="SSF57701">
    <property type="entry name" value="Zn2/Cys6 DNA-binding domain"/>
    <property type="match status" value="1"/>
</dbReference>
<name>W6QB95_PENRF</name>
<evidence type="ECO:0000256" key="3">
    <source>
        <dbReference type="ARBA" id="ARBA00023163"/>
    </source>
</evidence>
<feature type="region of interest" description="Disordered" evidence="5">
    <location>
        <begin position="1048"/>
        <end position="1074"/>
    </location>
</feature>
<feature type="compositionally biased region" description="Polar residues" evidence="5">
    <location>
        <begin position="475"/>
        <end position="484"/>
    </location>
</feature>
<feature type="compositionally biased region" description="Polar residues" evidence="5">
    <location>
        <begin position="1065"/>
        <end position="1074"/>
    </location>
</feature>
<accession>W6QB95</accession>
<evidence type="ECO:0000313" key="7">
    <source>
        <dbReference type="EMBL" id="CDM26972.1"/>
    </source>
</evidence>
<evidence type="ECO:0000256" key="2">
    <source>
        <dbReference type="ARBA" id="ARBA00023125"/>
    </source>
</evidence>
<dbReference type="Gene3D" id="4.10.240.10">
    <property type="entry name" value="Zn(2)-C6 fungal-type DNA-binding domain"/>
    <property type="match status" value="1"/>
</dbReference>
<feature type="compositionally biased region" description="Basic and acidic residues" evidence="5">
    <location>
        <begin position="400"/>
        <end position="412"/>
    </location>
</feature>
<dbReference type="Pfam" id="PF00172">
    <property type="entry name" value="Zn_clus"/>
    <property type="match status" value="1"/>
</dbReference>
<feature type="region of interest" description="Disordered" evidence="5">
    <location>
        <begin position="390"/>
        <end position="421"/>
    </location>
</feature>
<feature type="compositionally biased region" description="Basic and acidic residues" evidence="5">
    <location>
        <begin position="324"/>
        <end position="333"/>
    </location>
</feature>
<dbReference type="PANTHER" id="PTHR47785">
    <property type="entry name" value="ZN(II)2CYS6 TRANSCRIPTION FACTOR (EUROFUNG)-RELATED-RELATED"/>
    <property type="match status" value="1"/>
</dbReference>
<proteinExistence type="predicted"/>
<keyword evidence="3" id="KW-0804">Transcription</keyword>
<dbReference type="GO" id="GO:0000981">
    <property type="term" value="F:DNA-binding transcription factor activity, RNA polymerase II-specific"/>
    <property type="evidence" value="ECO:0007669"/>
    <property type="project" value="InterPro"/>
</dbReference>
<dbReference type="OrthoDB" id="5244761at2759"/>
<feature type="compositionally biased region" description="Pro residues" evidence="5">
    <location>
        <begin position="267"/>
        <end position="284"/>
    </location>
</feature>
<dbReference type="CDD" id="cd12148">
    <property type="entry name" value="fungal_TF_MHR"/>
    <property type="match status" value="1"/>
</dbReference>
<dbReference type="Proteomes" id="UP000030686">
    <property type="component" value="Unassembled WGS sequence"/>
</dbReference>
<protein>
    <submittedName>
        <fullName evidence="7">Zn(2)-C6 fungal-type DNA-binding domain</fullName>
    </submittedName>
</protein>
<dbReference type="PROSITE" id="PS50048">
    <property type="entry name" value="ZN2_CY6_FUNGAL_2"/>
    <property type="match status" value="1"/>
</dbReference>
<dbReference type="InterPro" id="IPR053181">
    <property type="entry name" value="EcdB-like_regulator"/>
</dbReference>
<dbReference type="InterPro" id="IPR001138">
    <property type="entry name" value="Zn2Cys6_DnaBD"/>
</dbReference>
<sequence>MNRMPPPEGHHAHAGSHVAYDPSWRPAYPPTFDNHLSDPRRSANPQTTLPPQPAGYPVMPNRELPQLTPEGPYGRPNGHGLPLHAPVHSPQDPIPQNFHQPMNGAPHEASPDYRPRMGYPPPDQISSAEHTPVSGALPPASQFMTPVAQMASATPPAGYDQAFYQNQTFGARQRKANRATQACDQCRARKAKCDEGRPNCSHCKENNLGCVYKEVPPHKQEKTTQLVLDRLSQIENRMEERDNRMDERFKKMQMQMQEQLLNKLGNQPPPTVQERPSLPPPPPLIKQDPPFKTEMPRPHAPTPNILDPGSQYSQFGQNLGPMDPRLEDQREAEGELSIPVEHTTAAHKLLMWPSIKRLLHPEQYDEDYVMRLEEERGLLSIYGQGEISYTADDSQLPMDGDSKGSKGVRPDGDGAGPDADVDIDEFGNMKLDAATARRYYDSYIEHMFKLHPFLMMGELNIKVDNFIRCYCRPNTSPSSASSYTRLARDGPPPAKRRRSNENLGVRGEFMQSIPNPPRPRVGKNIDNALVILCLALGAICEAPAPLPGPIMDKKIDYPNQRIPEPLPPFIPPPTLNGTYVTNGVLSPANSDSAAMQMSLSNSLYTVPTQPPGQSFPDSPLNKGIPGLSRRDVTNVQDEQGNTKNYQAIPGLTLYGYATAILGHLQGGNELEHVQCGLLAGLYAGQLAHPFQSHSWIYQASRACQVLVRTKRYERLEEGPTQDLYNFAYWTCLQLESDLLAELDIPASGISRSEGRMAIPKGKWTIILPNDLNAPQTMMMLFYSAQIHLRKVLNRVHTDLYKVEKQGQTRWSSTVQEALSLNLDLWRKSLPQSMQWDENDPPANEINAARMRAKYYGARYIIHRPLLYHALHYGHTGARVGPVGHSSVNSPTSQRLSPSMLHSARAPHMARMSSDIGSMPAAVSADWQPPKVRLQDLPRKLKGACDICIKSAIKSTEAFDGVGGHRLVVTNIFGTAHAQFGNMLVLSATFMSSLNELVEPEQLDRLLVRTIGFLIQSENISPTLRADARILTEIYTMIFHHPPDLRRVTSMSSHTPSMSSHTPSMNSQTTSMSFP</sequence>
<dbReference type="STRING" id="1365484.W6QB95"/>
<dbReference type="PROSITE" id="PS00463">
    <property type="entry name" value="ZN2_CY6_FUNGAL_1"/>
    <property type="match status" value="1"/>
</dbReference>
<dbReference type="GO" id="GO:0003677">
    <property type="term" value="F:DNA binding"/>
    <property type="evidence" value="ECO:0007669"/>
    <property type="project" value="UniProtKB-KW"/>
</dbReference>
<dbReference type="InterPro" id="IPR036864">
    <property type="entry name" value="Zn2-C6_fun-type_DNA-bd_sf"/>
</dbReference>